<evidence type="ECO:0000313" key="8">
    <source>
        <dbReference type="Proteomes" id="UP000015105"/>
    </source>
</evidence>
<keyword evidence="4" id="KW-0809">Transit peptide</keyword>
<keyword evidence="8" id="KW-1185">Reference proteome</keyword>
<dbReference type="AlphaFoldDB" id="A0A453IY74"/>
<evidence type="ECO:0000256" key="3">
    <source>
        <dbReference type="ARBA" id="ARBA00022723"/>
    </source>
</evidence>
<dbReference type="GO" id="GO:0046872">
    <property type="term" value="F:metal ion binding"/>
    <property type="evidence" value="ECO:0007669"/>
    <property type="project" value="UniProtKB-KW"/>
</dbReference>
<reference evidence="7" key="3">
    <citation type="journal article" date="2017" name="Nature">
        <title>Genome sequence of the progenitor of the wheat D genome Aegilops tauschii.</title>
        <authorList>
            <person name="Luo M.C."/>
            <person name="Gu Y.Q."/>
            <person name="Puiu D."/>
            <person name="Wang H."/>
            <person name="Twardziok S.O."/>
            <person name="Deal K.R."/>
            <person name="Huo N."/>
            <person name="Zhu T."/>
            <person name="Wang L."/>
            <person name="Wang Y."/>
            <person name="McGuire P.E."/>
            <person name="Liu S."/>
            <person name="Long H."/>
            <person name="Ramasamy R.K."/>
            <person name="Rodriguez J.C."/>
            <person name="Van S.L."/>
            <person name="Yuan L."/>
            <person name="Wang Z."/>
            <person name="Xia Z."/>
            <person name="Xiao L."/>
            <person name="Anderson O.D."/>
            <person name="Ouyang S."/>
            <person name="Liang Y."/>
            <person name="Zimin A.V."/>
            <person name="Pertea G."/>
            <person name="Qi P."/>
            <person name="Bennetzen J.L."/>
            <person name="Dai X."/>
            <person name="Dawson M.W."/>
            <person name="Muller H.G."/>
            <person name="Kugler K."/>
            <person name="Rivarola-Duarte L."/>
            <person name="Spannagl M."/>
            <person name="Mayer K.F.X."/>
            <person name="Lu F.H."/>
            <person name="Bevan M.W."/>
            <person name="Leroy P."/>
            <person name="Li P."/>
            <person name="You F.M."/>
            <person name="Sun Q."/>
            <person name="Liu Z."/>
            <person name="Lyons E."/>
            <person name="Wicker T."/>
            <person name="Salzberg S.L."/>
            <person name="Devos K.M."/>
            <person name="Dvorak J."/>
        </authorList>
    </citation>
    <scope>NUCLEOTIDE SEQUENCE [LARGE SCALE GENOMIC DNA]</scope>
    <source>
        <strain evidence="7">cv. AL8/78</strain>
    </source>
</reference>
<organism evidence="7 8">
    <name type="scientific">Aegilops tauschii subsp. strangulata</name>
    <name type="common">Goatgrass</name>
    <dbReference type="NCBI Taxonomy" id="200361"/>
    <lineage>
        <taxon>Eukaryota</taxon>
        <taxon>Viridiplantae</taxon>
        <taxon>Streptophyta</taxon>
        <taxon>Embryophyta</taxon>
        <taxon>Tracheophyta</taxon>
        <taxon>Spermatophyta</taxon>
        <taxon>Magnoliopsida</taxon>
        <taxon>Liliopsida</taxon>
        <taxon>Poales</taxon>
        <taxon>Poaceae</taxon>
        <taxon>BOP clade</taxon>
        <taxon>Pooideae</taxon>
        <taxon>Triticodae</taxon>
        <taxon>Triticeae</taxon>
        <taxon>Triticinae</taxon>
        <taxon>Aegilops</taxon>
    </lineage>
</organism>
<keyword evidence="5" id="KW-0223">Dioxygenase</keyword>
<proteinExistence type="inferred from homology"/>
<reference evidence="8" key="1">
    <citation type="journal article" date="2014" name="Science">
        <title>Ancient hybridizations among the ancestral genomes of bread wheat.</title>
        <authorList>
            <consortium name="International Wheat Genome Sequencing Consortium,"/>
            <person name="Marcussen T."/>
            <person name="Sandve S.R."/>
            <person name="Heier L."/>
            <person name="Spannagl M."/>
            <person name="Pfeifer M."/>
            <person name="Jakobsen K.S."/>
            <person name="Wulff B.B."/>
            <person name="Steuernagel B."/>
            <person name="Mayer K.F."/>
            <person name="Olsen O.A."/>
        </authorList>
    </citation>
    <scope>NUCLEOTIDE SEQUENCE [LARGE SCALE GENOMIC DNA]</scope>
    <source>
        <strain evidence="8">cv. AL8/78</strain>
    </source>
</reference>
<sequence>MHACMEQNQKSCRCGMHAGSNPLFGALHSSSSIFGKSHDIWIEGEGMLHAVYFTKSNNNTWSIKYTNRYVQSDTFRVENGLKKPCFLPATDGDPLAMLIAVMEC</sequence>
<evidence type="ECO:0000256" key="6">
    <source>
        <dbReference type="ARBA" id="ARBA00023004"/>
    </source>
</evidence>
<evidence type="ECO:0000313" key="7">
    <source>
        <dbReference type="EnsemblPlants" id="AET4Gv20725200.3"/>
    </source>
</evidence>
<reference evidence="7" key="4">
    <citation type="submission" date="2019-03" db="UniProtKB">
        <authorList>
            <consortium name="EnsemblPlants"/>
        </authorList>
    </citation>
    <scope>IDENTIFICATION</scope>
</reference>
<evidence type="ECO:0000256" key="1">
    <source>
        <dbReference type="ARBA" id="ARBA00001954"/>
    </source>
</evidence>
<dbReference type="Pfam" id="PF03055">
    <property type="entry name" value="RPE65"/>
    <property type="match status" value="1"/>
</dbReference>
<dbReference type="EnsemblPlants" id="AET4Gv20725200.3">
    <property type="protein sequence ID" value="AET4Gv20725200.3"/>
    <property type="gene ID" value="AET4Gv20725200"/>
</dbReference>
<keyword evidence="3" id="KW-0479">Metal-binding</keyword>
<dbReference type="Gramene" id="AET4Gv20725200.3">
    <property type="protein sequence ID" value="AET4Gv20725200.3"/>
    <property type="gene ID" value="AET4Gv20725200"/>
</dbReference>
<dbReference type="Proteomes" id="UP000015105">
    <property type="component" value="Chromosome 4D"/>
</dbReference>
<dbReference type="GO" id="GO:0016702">
    <property type="term" value="F:oxidoreductase activity, acting on single donors with incorporation of molecular oxygen, incorporation of two atoms of oxygen"/>
    <property type="evidence" value="ECO:0007669"/>
    <property type="project" value="InterPro"/>
</dbReference>
<comment type="similarity">
    <text evidence="2">Belongs to the carotenoid oxygenase family.</text>
</comment>
<reference evidence="7" key="5">
    <citation type="journal article" date="2021" name="G3 (Bethesda)">
        <title>Aegilops tauschii genome assembly Aet v5.0 features greater sequence contiguity and improved annotation.</title>
        <authorList>
            <person name="Wang L."/>
            <person name="Zhu T."/>
            <person name="Rodriguez J.C."/>
            <person name="Deal K.R."/>
            <person name="Dubcovsky J."/>
            <person name="McGuire P.E."/>
            <person name="Lux T."/>
            <person name="Spannagl M."/>
            <person name="Mayer K.F.X."/>
            <person name="Baldrich P."/>
            <person name="Meyers B.C."/>
            <person name="Huo N."/>
            <person name="Gu Y.Q."/>
            <person name="Zhou H."/>
            <person name="Devos K.M."/>
            <person name="Bennetzen J.L."/>
            <person name="Unver T."/>
            <person name="Budak H."/>
            <person name="Gulick P.J."/>
            <person name="Galiba G."/>
            <person name="Kalapos B."/>
            <person name="Nelson D.R."/>
            <person name="Li P."/>
            <person name="You F.M."/>
            <person name="Luo M.C."/>
            <person name="Dvorak J."/>
        </authorList>
    </citation>
    <scope>NUCLEOTIDE SEQUENCE [LARGE SCALE GENOMIC DNA]</scope>
    <source>
        <strain evidence="7">cv. AL8/78</strain>
    </source>
</reference>
<keyword evidence="6" id="KW-0408">Iron</keyword>
<keyword evidence="5" id="KW-0560">Oxidoreductase</keyword>
<accession>A0A453IY74</accession>
<evidence type="ECO:0000256" key="2">
    <source>
        <dbReference type="ARBA" id="ARBA00006787"/>
    </source>
</evidence>
<evidence type="ECO:0000256" key="5">
    <source>
        <dbReference type="ARBA" id="ARBA00022964"/>
    </source>
</evidence>
<evidence type="ECO:0000256" key="4">
    <source>
        <dbReference type="ARBA" id="ARBA00022946"/>
    </source>
</evidence>
<comment type="cofactor">
    <cofactor evidence="1">
        <name>Fe(2+)</name>
        <dbReference type="ChEBI" id="CHEBI:29033"/>
    </cofactor>
</comment>
<dbReference type="InterPro" id="IPR004294">
    <property type="entry name" value="Carotenoid_Oase"/>
</dbReference>
<protein>
    <submittedName>
        <fullName evidence="7">Uncharacterized protein</fullName>
    </submittedName>
</protein>
<reference evidence="8" key="2">
    <citation type="journal article" date="2017" name="Nat. Plants">
        <title>The Aegilops tauschii genome reveals multiple impacts of transposons.</title>
        <authorList>
            <person name="Zhao G."/>
            <person name="Zou C."/>
            <person name="Li K."/>
            <person name="Wang K."/>
            <person name="Li T."/>
            <person name="Gao L."/>
            <person name="Zhang X."/>
            <person name="Wang H."/>
            <person name="Yang Z."/>
            <person name="Liu X."/>
            <person name="Jiang W."/>
            <person name="Mao L."/>
            <person name="Kong X."/>
            <person name="Jiao Y."/>
            <person name="Jia J."/>
        </authorList>
    </citation>
    <scope>NUCLEOTIDE SEQUENCE [LARGE SCALE GENOMIC DNA]</scope>
    <source>
        <strain evidence="8">cv. AL8/78</strain>
    </source>
</reference>
<name>A0A453IY74_AEGTS</name>